<organism evidence="2 3">
    <name type="scientific">Methylobacterium goesingense</name>
    <dbReference type="NCBI Taxonomy" id="243690"/>
    <lineage>
        <taxon>Bacteria</taxon>
        <taxon>Pseudomonadati</taxon>
        <taxon>Pseudomonadota</taxon>
        <taxon>Alphaproteobacteria</taxon>
        <taxon>Hyphomicrobiales</taxon>
        <taxon>Methylobacteriaceae</taxon>
        <taxon>Methylobacterium</taxon>
    </lineage>
</organism>
<evidence type="ECO:0000256" key="1">
    <source>
        <dbReference type="ARBA" id="ARBA00022649"/>
    </source>
</evidence>
<dbReference type="InterPro" id="IPR038296">
    <property type="entry name" value="ParD_sf"/>
</dbReference>
<sequence length="67" mass="7275">MAAKHSRHIALTEPLIAYVEDLVARGEFTSVSEVVRTALRHMIEREDAKAARSAVAPASSMAVNDRA</sequence>
<dbReference type="InterPro" id="IPR010985">
    <property type="entry name" value="Ribbon_hlx_hlx"/>
</dbReference>
<name>A0ABV2LBH6_9HYPH</name>
<dbReference type="Proteomes" id="UP001549145">
    <property type="component" value="Unassembled WGS sequence"/>
</dbReference>
<dbReference type="CDD" id="cd22231">
    <property type="entry name" value="RHH_NikR_HicB-like"/>
    <property type="match status" value="1"/>
</dbReference>
<dbReference type="EMBL" id="JBEPMM010000024">
    <property type="protein sequence ID" value="MET3695203.1"/>
    <property type="molecule type" value="Genomic_DNA"/>
</dbReference>
<gene>
    <name evidence="2" type="ORF">ABID43_004769</name>
</gene>
<dbReference type="Pfam" id="PF03693">
    <property type="entry name" value="ParD_antitoxin"/>
    <property type="match status" value="1"/>
</dbReference>
<dbReference type="InterPro" id="IPR022789">
    <property type="entry name" value="ParD"/>
</dbReference>
<dbReference type="RefSeq" id="WP_238279386.1">
    <property type="nucleotide sequence ID" value="NZ_BPQL01000056.1"/>
</dbReference>
<evidence type="ECO:0000313" key="2">
    <source>
        <dbReference type="EMBL" id="MET3695203.1"/>
    </source>
</evidence>
<proteinExistence type="predicted"/>
<evidence type="ECO:0000313" key="3">
    <source>
        <dbReference type="Proteomes" id="UP001549145"/>
    </source>
</evidence>
<accession>A0ABV2LBH6</accession>
<keyword evidence="3" id="KW-1185">Reference proteome</keyword>
<dbReference type="SUPFAM" id="SSF47598">
    <property type="entry name" value="Ribbon-helix-helix"/>
    <property type="match status" value="1"/>
</dbReference>
<protein>
    <submittedName>
        <fullName evidence="2">Antitoxin ParD1/3/4</fullName>
    </submittedName>
</protein>
<reference evidence="2 3" key="1">
    <citation type="submission" date="2024-06" db="EMBL/GenBank/DDBJ databases">
        <title>Genomic Encyclopedia of Type Strains, Phase IV (KMG-IV): sequencing the most valuable type-strain genomes for metagenomic binning, comparative biology and taxonomic classification.</title>
        <authorList>
            <person name="Goeker M."/>
        </authorList>
    </citation>
    <scope>NUCLEOTIDE SEQUENCE [LARGE SCALE GENOMIC DNA]</scope>
    <source>
        <strain evidence="2 3">DSM 21331</strain>
    </source>
</reference>
<comment type="caution">
    <text evidence="2">The sequence shown here is derived from an EMBL/GenBank/DDBJ whole genome shotgun (WGS) entry which is preliminary data.</text>
</comment>
<keyword evidence="1" id="KW-1277">Toxin-antitoxin system</keyword>
<dbReference type="Gene3D" id="6.10.10.120">
    <property type="entry name" value="Antitoxin ParD1-like"/>
    <property type="match status" value="1"/>
</dbReference>